<organism evidence="2 3">
    <name type="scientific">Nonomuraea turkmeniaca</name>
    <dbReference type="NCBI Taxonomy" id="103838"/>
    <lineage>
        <taxon>Bacteria</taxon>
        <taxon>Bacillati</taxon>
        <taxon>Actinomycetota</taxon>
        <taxon>Actinomycetes</taxon>
        <taxon>Streptosporangiales</taxon>
        <taxon>Streptosporangiaceae</taxon>
        <taxon>Nonomuraea</taxon>
    </lineage>
</organism>
<dbReference type="Gene3D" id="3.10.129.10">
    <property type="entry name" value="Hotdog Thioesterase"/>
    <property type="match status" value="1"/>
</dbReference>
<comment type="caution">
    <text evidence="2">The sequence shown here is derived from an EMBL/GenBank/DDBJ whole genome shotgun (WGS) entry which is preliminary data.</text>
</comment>
<dbReference type="PANTHER" id="PTHR31793:SF24">
    <property type="entry name" value="LONG-CHAIN ACYL-COA THIOESTERASE FADM"/>
    <property type="match status" value="1"/>
</dbReference>
<name>A0A5S4F5G2_9ACTN</name>
<dbReference type="InterPro" id="IPR006683">
    <property type="entry name" value="Thioestr_dom"/>
</dbReference>
<dbReference type="SUPFAM" id="SSF54637">
    <property type="entry name" value="Thioesterase/thiol ester dehydrase-isomerase"/>
    <property type="match status" value="1"/>
</dbReference>
<dbReference type="InterPro" id="IPR050563">
    <property type="entry name" value="4-hydroxybenzoyl-CoA_TE"/>
</dbReference>
<accession>A0A5S4F5G2</accession>
<dbReference type="GO" id="GO:0047617">
    <property type="term" value="F:fatty acyl-CoA hydrolase activity"/>
    <property type="evidence" value="ECO:0007669"/>
    <property type="project" value="TreeGrafter"/>
</dbReference>
<feature type="domain" description="Thioesterase" evidence="1">
    <location>
        <begin position="20"/>
        <end position="106"/>
    </location>
</feature>
<dbReference type="Pfam" id="PF03061">
    <property type="entry name" value="4HBT"/>
    <property type="match status" value="1"/>
</dbReference>
<dbReference type="CDD" id="cd00586">
    <property type="entry name" value="4HBT"/>
    <property type="match status" value="1"/>
</dbReference>
<dbReference type="OrthoDB" id="194128at2"/>
<sequence>MVDSGAFEPVQVYFDDLDAMGLLHNSRYALLVERAVAAYWHRLGWASDPARSAFKDVFLAVREFKVTYHVPIAGAGEALVHFWIDRLGRTSAVYGFRVLSADREVVHAEGYRVNVNLDPATLRPAPFSDELRVAAAPLLLTASLSGT</sequence>
<dbReference type="Proteomes" id="UP000309128">
    <property type="component" value="Unassembled WGS sequence"/>
</dbReference>
<dbReference type="InterPro" id="IPR029069">
    <property type="entry name" value="HotDog_dom_sf"/>
</dbReference>
<protein>
    <submittedName>
        <fullName evidence="2">Acyl-CoA thioesterase</fullName>
    </submittedName>
</protein>
<reference evidence="2 3" key="1">
    <citation type="submission" date="2019-05" db="EMBL/GenBank/DDBJ databases">
        <title>Draft genome sequence of Nonomuraea turkmeniaca DSM 43926.</title>
        <authorList>
            <person name="Saricaoglu S."/>
            <person name="Isik K."/>
        </authorList>
    </citation>
    <scope>NUCLEOTIDE SEQUENCE [LARGE SCALE GENOMIC DNA]</scope>
    <source>
        <strain evidence="2 3">DSM 43926</strain>
    </source>
</reference>
<evidence type="ECO:0000313" key="3">
    <source>
        <dbReference type="Proteomes" id="UP000309128"/>
    </source>
</evidence>
<proteinExistence type="predicted"/>
<dbReference type="AlphaFoldDB" id="A0A5S4F5G2"/>
<keyword evidence="3" id="KW-1185">Reference proteome</keyword>
<dbReference type="RefSeq" id="WP_138671230.1">
    <property type="nucleotide sequence ID" value="NZ_VCKY01000165.1"/>
</dbReference>
<gene>
    <name evidence="2" type="ORF">ETD86_36655</name>
</gene>
<evidence type="ECO:0000259" key="1">
    <source>
        <dbReference type="Pfam" id="PF03061"/>
    </source>
</evidence>
<evidence type="ECO:0000313" key="2">
    <source>
        <dbReference type="EMBL" id="TMR11156.1"/>
    </source>
</evidence>
<dbReference type="EMBL" id="VCKY01000165">
    <property type="protein sequence ID" value="TMR11156.1"/>
    <property type="molecule type" value="Genomic_DNA"/>
</dbReference>
<dbReference type="PANTHER" id="PTHR31793">
    <property type="entry name" value="4-HYDROXYBENZOYL-COA THIOESTERASE FAMILY MEMBER"/>
    <property type="match status" value="1"/>
</dbReference>